<proteinExistence type="predicted"/>
<accession>A0A5S4EJT4</accession>
<dbReference type="Gene3D" id="2.60.40.1930">
    <property type="match status" value="1"/>
</dbReference>
<keyword evidence="2" id="KW-1185">Reference proteome</keyword>
<dbReference type="EMBL" id="SWAD01000092">
    <property type="protein sequence ID" value="TMQ75485.1"/>
    <property type="molecule type" value="Genomic_DNA"/>
</dbReference>
<organism evidence="1 2">
    <name type="scientific">Candidatus Accumulibacter phosphatis</name>
    <dbReference type="NCBI Taxonomy" id="327160"/>
    <lineage>
        <taxon>Bacteria</taxon>
        <taxon>Pseudomonadati</taxon>
        <taxon>Pseudomonadota</taxon>
        <taxon>Betaproteobacteria</taxon>
        <taxon>Candidatus Accumulibacter</taxon>
    </lineage>
</organism>
<evidence type="ECO:0000313" key="1">
    <source>
        <dbReference type="EMBL" id="TMQ75485.1"/>
    </source>
</evidence>
<name>A0A5S4EJT4_9PROT</name>
<dbReference type="Proteomes" id="UP000306324">
    <property type="component" value="Unassembled WGS sequence"/>
</dbReference>
<dbReference type="AlphaFoldDB" id="A0A5S4EJT4"/>
<evidence type="ECO:0000313" key="2">
    <source>
        <dbReference type="Proteomes" id="UP000306324"/>
    </source>
</evidence>
<sequence length="82" mass="8886">MQYTVFTANESASTKISETHALVIDNESVELRRQEVVRTQGSYTATAKVTLPATLSTGNYTLVTTISDGKVNKTVKTSFAVN</sequence>
<reference evidence="1 2" key="1">
    <citation type="submission" date="2019-04" db="EMBL/GenBank/DDBJ databases">
        <title>A novel phosphate-accumulating bacterium identified in bioreactor for phosphate removal from wastewater.</title>
        <authorList>
            <person name="Kotlyarov R.Y."/>
            <person name="Beletsky A.V."/>
            <person name="Kallistova A.Y."/>
            <person name="Dorofeev A.G."/>
            <person name="Nikolaev Y.Y."/>
            <person name="Pimenov N.V."/>
            <person name="Ravin N.V."/>
            <person name="Mardanov A.V."/>
        </authorList>
    </citation>
    <scope>NUCLEOTIDE SEQUENCE [LARGE SCALE GENOMIC DNA]</scope>
    <source>
        <strain evidence="1 2">Bin19</strain>
    </source>
</reference>
<gene>
    <name evidence="1" type="ORF">ACCUM_1229</name>
</gene>
<comment type="caution">
    <text evidence="1">The sequence shown here is derived from an EMBL/GenBank/DDBJ whole genome shotgun (WGS) entry which is preliminary data.</text>
</comment>
<protein>
    <submittedName>
        <fullName evidence="1">Uncharacterized protein</fullName>
    </submittedName>
</protein>